<evidence type="ECO:0000256" key="1">
    <source>
        <dbReference type="SAM" id="MobiDB-lite"/>
    </source>
</evidence>
<keyword evidence="3" id="KW-1185">Reference proteome</keyword>
<feature type="non-terminal residue" evidence="2">
    <location>
        <position position="59"/>
    </location>
</feature>
<gene>
    <name evidence="2" type="ORF">Tco_0824604</name>
</gene>
<reference evidence="2" key="2">
    <citation type="submission" date="2022-01" db="EMBL/GenBank/DDBJ databases">
        <authorList>
            <person name="Yamashiro T."/>
            <person name="Shiraishi A."/>
            <person name="Satake H."/>
            <person name="Nakayama K."/>
        </authorList>
    </citation>
    <scope>NUCLEOTIDE SEQUENCE</scope>
</reference>
<evidence type="ECO:0000313" key="2">
    <source>
        <dbReference type="EMBL" id="GJT03435.1"/>
    </source>
</evidence>
<comment type="caution">
    <text evidence="2">The sequence shown here is derived from an EMBL/GenBank/DDBJ whole genome shotgun (WGS) entry which is preliminary data.</text>
</comment>
<reference evidence="2" key="1">
    <citation type="journal article" date="2022" name="Int. J. Mol. Sci.">
        <title>Draft Genome of Tanacetum Coccineum: Genomic Comparison of Closely Related Tanacetum-Family Plants.</title>
        <authorList>
            <person name="Yamashiro T."/>
            <person name="Shiraishi A."/>
            <person name="Nakayama K."/>
            <person name="Satake H."/>
        </authorList>
    </citation>
    <scope>NUCLEOTIDE SEQUENCE</scope>
</reference>
<sequence>MVMEYAPVKLKLCSTFMNSSSPTPIVAARVVTSEATRGGTTRDDGEIGKDLDDHSGDGE</sequence>
<organism evidence="2 3">
    <name type="scientific">Tanacetum coccineum</name>
    <dbReference type="NCBI Taxonomy" id="301880"/>
    <lineage>
        <taxon>Eukaryota</taxon>
        <taxon>Viridiplantae</taxon>
        <taxon>Streptophyta</taxon>
        <taxon>Embryophyta</taxon>
        <taxon>Tracheophyta</taxon>
        <taxon>Spermatophyta</taxon>
        <taxon>Magnoliopsida</taxon>
        <taxon>eudicotyledons</taxon>
        <taxon>Gunneridae</taxon>
        <taxon>Pentapetalae</taxon>
        <taxon>asterids</taxon>
        <taxon>campanulids</taxon>
        <taxon>Asterales</taxon>
        <taxon>Asteraceae</taxon>
        <taxon>Asteroideae</taxon>
        <taxon>Anthemideae</taxon>
        <taxon>Anthemidinae</taxon>
        <taxon>Tanacetum</taxon>
    </lineage>
</organism>
<accession>A0ABQ5ALA6</accession>
<dbReference type="Proteomes" id="UP001151760">
    <property type="component" value="Unassembled WGS sequence"/>
</dbReference>
<protein>
    <submittedName>
        <fullName evidence="2">Uncharacterized protein</fullName>
    </submittedName>
</protein>
<proteinExistence type="predicted"/>
<feature type="region of interest" description="Disordered" evidence="1">
    <location>
        <begin position="33"/>
        <end position="59"/>
    </location>
</feature>
<dbReference type="EMBL" id="BQNB010012427">
    <property type="protein sequence ID" value="GJT03435.1"/>
    <property type="molecule type" value="Genomic_DNA"/>
</dbReference>
<feature type="compositionally biased region" description="Basic and acidic residues" evidence="1">
    <location>
        <begin position="40"/>
        <end position="59"/>
    </location>
</feature>
<name>A0ABQ5ALA6_9ASTR</name>
<evidence type="ECO:0000313" key="3">
    <source>
        <dbReference type="Proteomes" id="UP001151760"/>
    </source>
</evidence>